<dbReference type="AlphaFoldDB" id="A0A7J6WLL0"/>
<reference evidence="1 2" key="1">
    <citation type="submission" date="2020-06" db="EMBL/GenBank/DDBJ databases">
        <title>Transcriptomic and genomic resources for Thalictrum thalictroides and T. hernandezii: Facilitating candidate gene discovery in an emerging model plant lineage.</title>
        <authorList>
            <person name="Arias T."/>
            <person name="Riano-Pachon D.M."/>
            <person name="Di Stilio V.S."/>
        </authorList>
    </citation>
    <scope>NUCLEOTIDE SEQUENCE [LARGE SCALE GENOMIC DNA]</scope>
    <source>
        <strain evidence="2">cv. WT478/WT964</strain>
        <tissue evidence="1">Leaves</tissue>
    </source>
</reference>
<gene>
    <name evidence="1" type="ORF">FRX31_013409</name>
</gene>
<protein>
    <submittedName>
        <fullName evidence="1">Uncharacterized protein</fullName>
    </submittedName>
</protein>
<comment type="caution">
    <text evidence="1">The sequence shown here is derived from an EMBL/GenBank/DDBJ whole genome shotgun (WGS) entry which is preliminary data.</text>
</comment>
<evidence type="ECO:0000313" key="2">
    <source>
        <dbReference type="Proteomes" id="UP000554482"/>
    </source>
</evidence>
<accession>A0A7J6WLL0</accession>
<dbReference type="EMBL" id="JABWDY010015228">
    <property type="protein sequence ID" value="KAF5197002.1"/>
    <property type="molecule type" value="Genomic_DNA"/>
</dbReference>
<dbReference type="Proteomes" id="UP000554482">
    <property type="component" value="Unassembled WGS sequence"/>
</dbReference>
<keyword evidence="2" id="KW-1185">Reference proteome</keyword>
<proteinExistence type="predicted"/>
<evidence type="ECO:0000313" key="1">
    <source>
        <dbReference type="EMBL" id="KAF5197002.1"/>
    </source>
</evidence>
<name>A0A7J6WLL0_THATH</name>
<organism evidence="1 2">
    <name type="scientific">Thalictrum thalictroides</name>
    <name type="common">Rue-anemone</name>
    <name type="synonym">Anemone thalictroides</name>
    <dbReference type="NCBI Taxonomy" id="46969"/>
    <lineage>
        <taxon>Eukaryota</taxon>
        <taxon>Viridiplantae</taxon>
        <taxon>Streptophyta</taxon>
        <taxon>Embryophyta</taxon>
        <taxon>Tracheophyta</taxon>
        <taxon>Spermatophyta</taxon>
        <taxon>Magnoliopsida</taxon>
        <taxon>Ranunculales</taxon>
        <taxon>Ranunculaceae</taxon>
        <taxon>Thalictroideae</taxon>
        <taxon>Thalictrum</taxon>
    </lineage>
</organism>
<sequence length="89" mass="9798">MNRATAQILESGFILIKSLAPTLAAQERPWPDEITLNSEDHSATVGDIEDGFNNILLTYSSDSTSPPILLIVLFAIQFSSIRCRTSRMS</sequence>